<name>A0A0E9LV93_9BACT</name>
<dbReference type="PROSITE" id="PS50093">
    <property type="entry name" value="PKD"/>
    <property type="match status" value="1"/>
</dbReference>
<dbReference type="RefSeq" id="WP_062122824.1">
    <property type="nucleotide sequence ID" value="NZ_BAZW01000006.1"/>
</dbReference>
<dbReference type="InterPro" id="IPR035986">
    <property type="entry name" value="PKD_dom_sf"/>
</dbReference>
<proteinExistence type="predicted"/>
<dbReference type="Pfam" id="PF07676">
    <property type="entry name" value="PD40"/>
    <property type="match status" value="2"/>
</dbReference>
<feature type="domain" description="PKD" evidence="1">
    <location>
        <begin position="338"/>
        <end position="376"/>
    </location>
</feature>
<dbReference type="Proteomes" id="UP000032900">
    <property type="component" value="Unassembled WGS sequence"/>
</dbReference>
<keyword evidence="3" id="KW-1185">Reference proteome</keyword>
<keyword evidence="2" id="KW-0449">Lipoprotein</keyword>
<comment type="caution">
    <text evidence="2">The sequence shown here is derived from an EMBL/GenBank/DDBJ whole genome shotgun (WGS) entry which is preliminary data.</text>
</comment>
<gene>
    <name evidence="2" type="ORF">JCM15548_11191</name>
</gene>
<dbReference type="InterPro" id="IPR011659">
    <property type="entry name" value="WD40"/>
</dbReference>
<protein>
    <submittedName>
        <fullName evidence="2">Outer membrane lipoprotein omp16</fullName>
    </submittedName>
</protein>
<sequence length="476" mass="53798">MIGQLKSINTMTTLYSRSIQLLLLGLLLTPCVKAQDISLSKLNVNTTNSEMAPMVLDSTLYFISNRKSSVLVNVFTQDDQHLYKLYSAPLEPDGRAGKVTLFEPTADQPLTSGPITFSPDGALLITTLNQTRELSSARHSDTENQLRLYQSYKRRDSWQTLDEIPFNIGNYSVTHPSLSPDGGMLFFASNKPGGYGETDLYVSRRTATGWGTPENLGETINTPGSELFPFYHPSGKLYFTSDGHGGMGGMDIFYTTYSTQWSPPVGLEAPINSSADDFSCYIFPDEATGLMASNREGSDNLYQFKYEMIFCETPNEVVEDVYCFTFYEEGDFDKDTVPHQYRWEFSDGVQARGDEVDHCFPGPGFYEIFLHVIDSITGEELYAVANYELLLEETKQVYFSAPDTLPLGDTLTLDAQLMGWGEMEPVQYFWELEENEEIRLGKTIQHIFRKKGTYTIKCEAYWEDNQLCSYRTIVVE</sequence>
<dbReference type="SUPFAM" id="SSF49299">
    <property type="entry name" value="PKD domain"/>
    <property type="match status" value="2"/>
</dbReference>
<evidence type="ECO:0000313" key="3">
    <source>
        <dbReference type="Proteomes" id="UP000032900"/>
    </source>
</evidence>
<dbReference type="AlphaFoldDB" id="A0A0E9LV93"/>
<accession>A0A0E9LV93</accession>
<dbReference type="InterPro" id="IPR011042">
    <property type="entry name" value="6-blade_b-propeller_TolB-like"/>
</dbReference>
<dbReference type="InterPro" id="IPR000601">
    <property type="entry name" value="PKD_dom"/>
</dbReference>
<dbReference type="OrthoDB" id="9809364at2"/>
<dbReference type="Gene3D" id="2.120.10.30">
    <property type="entry name" value="TolB, C-terminal domain"/>
    <property type="match status" value="1"/>
</dbReference>
<evidence type="ECO:0000313" key="2">
    <source>
        <dbReference type="EMBL" id="GAO29036.1"/>
    </source>
</evidence>
<dbReference type="STRING" id="1236989.JCM15548_11191"/>
<evidence type="ECO:0000259" key="1">
    <source>
        <dbReference type="PROSITE" id="PS50093"/>
    </source>
</evidence>
<dbReference type="SUPFAM" id="SSF82171">
    <property type="entry name" value="DPP6 N-terminal domain-like"/>
    <property type="match status" value="1"/>
</dbReference>
<organism evidence="2 3">
    <name type="scientific">Geofilum rubicundum JCM 15548</name>
    <dbReference type="NCBI Taxonomy" id="1236989"/>
    <lineage>
        <taxon>Bacteria</taxon>
        <taxon>Pseudomonadati</taxon>
        <taxon>Bacteroidota</taxon>
        <taxon>Bacteroidia</taxon>
        <taxon>Marinilabiliales</taxon>
        <taxon>Marinilabiliaceae</taxon>
        <taxon>Geofilum</taxon>
    </lineage>
</organism>
<dbReference type="InterPro" id="IPR013783">
    <property type="entry name" value="Ig-like_fold"/>
</dbReference>
<dbReference type="EMBL" id="BAZW01000006">
    <property type="protein sequence ID" value="GAO29036.1"/>
    <property type="molecule type" value="Genomic_DNA"/>
</dbReference>
<dbReference type="Gene3D" id="2.60.40.10">
    <property type="entry name" value="Immunoglobulins"/>
    <property type="match status" value="1"/>
</dbReference>
<reference evidence="2 3" key="1">
    <citation type="journal article" date="2015" name="Microbes Environ.">
        <title>Distribution and evolution of nitrogen fixation genes in the phylum bacteroidetes.</title>
        <authorList>
            <person name="Inoue J."/>
            <person name="Oshima K."/>
            <person name="Suda W."/>
            <person name="Sakamoto M."/>
            <person name="Iino T."/>
            <person name="Noda S."/>
            <person name="Hongoh Y."/>
            <person name="Hattori M."/>
            <person name="Ohkuma M."/>
        </authorList>
    </citation>
    <scope>NUCLEOTIDE SEQUENCE [LARGE SCALE GENOMIC DNA]</scope>
    <source>
        <strain evidence="2">JCM 15548</strain>
    </source>
</reference>
<dbReference type="Pfam" id="PF18911">
    <property type="entry name" value="PKD_4"/>
    <property type="match status" value="1"/>
</dbReference>